<accession>A0A8X6RB98</accession>
<keyword evidence="2" id="KW-1185">Reference proteome</keyword>
<proteinExistence type="predicted"/>
<gene>
    <name evidence="1" type="ORF">TNCV_3530221</name>
</gene>
<name>A0A8X6RB98_TRICX</name>
<protein>
    <submittedName>
        <fullName evidence="1">Uncharacterized protein</fullName>
    </submittedName>
</protein>
<comment type="caution">
    <text evidence="1">The sequence shown here is derived from an EMBL/GenBank/DDBJ whole genome shotgun (WGS) entry which is preliminary data.</text>
</comment>
<organism evidence="1 2">
    <name type="scientific">Trichonephila clavipes</name>
    <name type="common">Golden silk orbweaver</name>
    <name type="synonym">Nephila clavipes</name>
    <dbReference type="NCBI Taxonomy" id="2585209"/>
    <lineage>
        <taxon>Eukaryota</taxon>
        <taxon>Metazoa</taxon>
        <taxon>Ecdysozoa</taxon>
        <taxon>Arthropoda</taxon>
        <taxon>Chelicerata</taxon>
        <taxon>Arachnida</taxon>
        <taxon>Araneae</taxon>
        <taxon>Araneomorphae</taxon>
        <taxon>Entelegynae</taxon>
        <taxon>Araneoidea</taxon>
        <taxon>Nephilidae</taxon>
        <taxon>Trichonephila</taxon>
    </lineage>
</organism>
<dbReference type="Proteomes" id="UP000887159">
    <property type="component" value="Unassembled WGS sequence"/>
</dbReference>
<dbReference type="AlphaFoldDB" id="A0A8X6RB98"/>
<reference evidence="1" key="1">
    <citation type="submission" date="2020-08" db="EMBL/GenBank/DDBJ databases">
        <title>Multicomponent nature underlies the extraordinary mechanical properties of spider dragline silk.</title>
        <authorList>
            <person name="Kono N."/>
            <person name="Nakamura H."/>
            <person name="Mori M."/>
            <person name="Yoshida Y."/>
            <person name="Ohtoshi R."/>
            <person name="Malay A.D."/>
            <person name="Moran D.A.P."/>
            <person name="Tomita M."/>
            <person name="Numata K."/>
            <person name="Arakawa K."/>
        </authorList>
    </citation>
    <scope>NUCLEOTIDE SEQUENCE</scope>
</reference>
<evidence type="ECO:0000313" key="1">
    <source>
        <dbReference type="EMBL" id="GFX91823.1"/>
    </source>
</evidence>
<dbReference type="EMBL" id="BMAU01021136">
    <property type="protein sequence ID" value="GFX91823.1"/>
    <property type="molecule type" value="Genomic_DNA"/>
</dbReference>
<sequence>MSSTHRLAVSVPLMKTKGVRLSKELAFQIIALGLEPVWRAIVKAGLARCPRAKHHHNLARQCKDISSRWRSGRYERKFHSIRGFWIVMVDTHMWFTRLMVDNDESGAVTVDLIILCPPDLLWS</sequence>
<evidence type="ECO:0000313" key="2">
    <source>
        <dbReference type="Proteomes" id="UP000887159"/>
    </source>
</evidence>